<dbReference type="OrthoDB" id="456003at2"/>
<reference evidence="1 2" key="2">
    <citation type="journal article" date="2011" name="Stand. Genomic Sci.">
        <title>Complete genome sequence of Paludibacter propionicigenes type strain (WB4).</title>
        <authorList>
            <person name="Gronow S."/>
            <person name="Munk C."/>
            <person name="Lapidus A."/>
            <person name="Nolan M."/>
            <person name="Lucas S."/>
            <person name="Hammon N."/>
            <person name="Deshpande S."/>
            <person name="Cheng J.F."/>
            <person name="Tapia R."/>
            <person name="Han C."/>
            <person name="Goodwin L."/>
            <person name="Pitluck S."/>
            <person name="Liolios K."/>
            <person name="Ivanova N."/>
            <person name="Mavromatis K."/>
            <person name="Mikhailova N."/>
            <person name="Pati A."/>
            <person name="Chen A."/>
            <person name="Palaniappan K."/>
            <person name="Land M."/>
            <person name="Hauser L."/>
            <person name="Chang Y.J."/>
            <person name="Jeffries C.D."/>
            <person name="Brambilla E."/>
            <person name="Rohde M."/>
            <person name="Goker M."/>
            <person name="Detter J.C."/>
            <person name="Woyke T."/>
            <person name="Bristow J."/>
            <person name="Eisen J.A."/>
            <person name="Markowitz V."/>
            <person name="Hugenholtz P."/>
            <person name="Kyrpides N.C."/>
            <person name="Klenk H.P."/>
        </authorList>
    </citation>
    <scope>NUCLEOTIDE SEQUENCE [LARGE SCALE GENOMIC DNA]</scope>
    <source>
        <strain evidence="2">DSM 17365 / JCM 13257 / WB4</strain>
    </source>
</reference>
<name>E4T0N0_PALPW</name>
<dbReference type="KEGG" id="ppn:Palpr_2965"/>
<protein>
    <submittedName>
        <fullName evidence="1">Uncharacterized protein</fullName>
    </submittedName>
</protein>
<dbReference type="Proteomes" id="UP000008718">
    <property type="component" value="Chromosome"/>
</dbReference>
<dbReference type="RefSeq" id="WP_013446463.1">
    <property type="nucleotide sequence ID" value="NC_014734.1"/>
</dbReference>
<proteinExistence type="predicted"/>
<accession>E4T0N0</accession>
<dbReference type="HOGENOM" id="CLU_1244279_0_0_10"/>
<evidence type="ECO:0000313" key="2">
    <source>
        <dbReference type="Proteomes" id="UP000008718"/>
    </source>
</evidence>
<dbReference type="EMBL" id="CP002345">
    <property type="protein sequence ID" value="ADQ81094.1"/>
    <property type="molecule type" value="Genomic_DNA"/>
</dbReference>
<gene>
    <name evidence="1" type="ordered locus">Palpr_2965</name>
</gene>
<dbReference type="AlphaFoldDB" id="E4T0N0"/>
<organism evidence="1 2">
    <name type="scientific">Paludibacter propionicigenes (strain DSM 17365 / JCM 13257 / WB4)</name>
    <dbReference type="NCBI Taxonomy" id="694427"/>
    <lineage>
        <taxon>Bacteria</taxon>
        <taxon>Pseudomonadati</taxon>
        <taxon>Bacteroidota</taxon>
        <taxon>Bacteroidia</taxon>
        <taxon>Bacteroidales</taxon>
        <taxon>Paludibacteraceae</taxon>
        <taxon>Paludibacter</taxon>
    </lineage>
</organism>
<evidence type="ECO:0000313" key="1">
    <source>
        <dbReference type="EMBL" id="ADQ81094.1"/>
    </source>
</evidence>
<reference key="1">
    <citation type="submission" date="2010-11" db="EMBL/GenBank/DDBJ databases">
        <title>The complete genome of Paludibacter propionicigenes DSM 17365.</title>
        <authorList>
            <consortium name="US DOE Joint Genome Institute (JGI-PGF)"/>
            <person name="Lucas S."/>
            <person name="Copeland A."/>
            <person name="Lapidus A."/>
            <person name="Bruce D."/>
            <person name="Goodwin L."/>
            <person name="Pitluck S."/>
            <person name="Kyrpides N."/>
            <person name="Mavromatis K."/>
            <person name="Ivanova N."/>
            <person name="Munk A.C."/>
            <person name="Brettin T."/>
            <person name="Detter J.C."/>
            <person name="Han C."/>
            <person name="Tapia R."/>
            <person name="Land M."/>
            <person name="Hauser L."/>
            <person name="Markowitz V."/>
            <person name="Cheng J.-F."/>
            <person name="Hugenholtz P."/>
            <person name="Woyke T."/>
            <person name="Wu D."/>
            <person name="Gronow S."/>
            <person name="Wellnitz S."/>
            <person name="Brambilla E."/>
            <person name="Klenk H.-P."/>
            <person name="Eisen J.A."/>
        </authorList>
    </citation>
    <scope>NUCLEOTIDE SEQUENCE</scope>
    <source>
        <strain>WB4</strain>
    </source>
</reference>
<sequence length="223" mass="24692">MNKETYSIPSTQSGQFEFQRNAITLLQTNCQQWQIPMDLPNRLIPLQTDYEQKYSVANNRSTQSPAATTARNAAWDALKAGLSSLYNEYLLNNQLISAADKDALQIHYITGGGSPSPAPATTPIINFVAEEISVLHVVYSDSATPGVRAKPANVAFCELICKIGDPAPTDIYECTERYNIPRSHDAVVFAPEQRSKTIYAYARWMNKNGKFGPWSNMVSAIIP</sequence>
<keyword evidence="2" id="KW-1185">Reference proteome</keyword>